<reference evidence="1" key="1">
    <citation type="journal article" date="2023" name="Mol. Phylogenet. Evol.">
        <title>Genome-scale phylogeny and comparative genomics of the fungal order Sordariales.</title>
        <authorList>
            <person name="Hensen N."/>
            <person name="Bonometti L."/>
            <person name="Westerberg I."/>
            <person name="Brannstrom I.O."/>
            <person name="Guillou S."/>
            <person name="Cros-Aarteil S."/>
            <person name="Calhoun S."/>
            <person name="Haridas S."/>
            <person name="Kuo A."/>
            <person name="Mondo S."/>
            <person name="Pangilinan J."/>
            <person name="Riley R."/>
            <person name="LaButti K."/>
            <person name="Andreopoulos B."/>
            <person name="Lipzen A."/>
            <person name="Chen C."/>
            <person name="Yan M."/>
            <person name="Daum C."/>
            <person name="Ng V."/>
            <person name="Clum A."/>
            <person name="Steindorff A."/>
            <person name="Ohm R.A."/>
            <person name="Martin F."/>
            <person name="Silar P."/>
            <person name="Natvig D.O."/>
            <person name="Lalanne C."/>
            <person name="Gautier V."/>
            <person name="Ament-Velasquez S.L."/>
            <person name="Kruys A."/>
            <person name="Hutchinson M.I."/>
            <person name="Powell A.J."/>
            <person name="Barry K."/>
            <person name="Miller A.N."/>
            <person name="Grigoriev I.V."/>
            <person name="Debuchy R."/>
            <person name="Gladieux P."/>
            <person name="Hiltunen Thoren M."/>
            <person name="Johannesson H."/>
        </authorList>
    </citation>
    <scope>NUCLEOTIDE SEQUENCE</scope>
    <source>
        <strain evidence="1">CBS 560.94</strain>
    </source>
</reference>
<accession>A0AAE0MN93</accession>
<reference evidence="1" key="2">
    <citation type="submission" date="2023-06" db="EMBL/GenBank/DDBJ databases">
        <authorList>
            <consortium name="Lawrence Berkeley National Laboratory"/>
            <person name="Haridas S."/>
            <person name="Hensen N."/>
            <person name="Bonometti L."/>
            <person name="Westerberg I."/>
            <person name="Brannstrom I.O."/>
            <person name="Guillou S."/>
            <person name="Cros-Aarteil S."/>
            <person name="Calhoun S."/>
            <person name="Kuo A."/>
            <person name="Mondo S."/>
            <person name="Pangilinan J."/>
            <person name="Riley R."/>
            <person name="Labutti K."/>
            <person name="Andreopoulos B."/>
            <person name="Lipzen A."/>
            <person name="Chen C."/>
            <person name="Yanf M."/>
            <person name="Daum C."/>
            <person name="Ng V."/>
            <person name="Clum A."/>
            <person name="Steindorff A."/>
            <person name="Ohm R."/>
            <person name="Martin F."/>
            <person name="Silar P."/>
            <person name="Natvig D."/>
            <person name="Lalanne C."/>
            <person name="Gautier V."/>
            <person name="Ament-Velasquez S.L."/>
            <person name="Kruys A."/>
            <person name="Hutchinson M.I."/>
            <person name="Powell A.J."/>
            <person name="Barry K."/>
            <person name="Miller A.N."/>
            <person name="Grigoriev I.V."/>
            <person name="Debuchy R."/>
            <person name="Gladieux P."/>
            <person name="Thoren M.H."/>
            <person name="Johannesson H."/>
        </authorList>
    </citation>
    <scope>NUCLEOTIDE SEQUENCE</scope>
    <source>
        <strain evidence="1">CBS 560.94</strain>
    </source>
</reference>
<dbReference type="EMBL" id="JAUEPP010000007">
    <property type="protein sequence ID" value="KAK3338823.1"/>
    <property type="molecule type" value="Genomic_DNA"/>
</dbReference>
<comment type="caution">
    <text evidence="1">The sequence shown here is derived from an EMBL/GenBank/DDBJ whole genome shotgun (WGS) entry which is preliminary data.</text>
</comment>
<evidence type="ECO:0000313" key="1">
    <source>
        <dbReference type="EMBL" id="KAK3338823.1"/>
    </source>
</evidence>
<dbReference type="Proteomes" id="UP001278500">
    <property type="component" value="Unassembled WGS sequence"/>
</dbReference>
<proteinExistence type="predicted"/>
<dbReference type="RefSeq" id="XP_062678183.1">
    <property type="nucleotide sequence ID" value="XM_062825093.1"/>
</dbReference>
<gene>
    <name evidence="1" type="ORF">B0H65DRAFT_433798</name>
</gene>
<dbReference type="GeneID" id="87862247"/>
<keyword evidence="2" id="KW-1185">Reference proteome</keyword>
<evidence type="ECO:0000313" key="2">
    <source>
        <dbReference type="Proteomes" id="UP001278500"/>
    </source>
</evidence>
<sequence>NISIGTSKSFYVFPSAVILGRIVDSFGLITVKEKLKAIIKFIFFKTLKNFEIFIGQIGY</sequence>
<organism evidence="1 2">
    <name type="scientific">Neurospora tetraspora</name>
    <dbReference type="NCBI Taxonomy" id="94610"/>
    <lineage>
        <taxon>Eukaryota</taxon>
        <taxon>Fungi</taxon>
        <taxon>Dikarya</taxon>
        <taxon>Ascomycota</taxon>
        <taxon>Pezizomycotina</taxon>
        <taxon>Sordariomycetes</taxon>
        <taxon>Sordariomycetidae</taxon>
        <taxon>Sordariales</taxon>
        <taxon>Sordariaceae</taxon>
        <taxon>Neurospora</taxon>
    </lineage>
</organism>
<protein>
    <submittedName>
        <fullName evidence="1">Uncharacterized protein</fullName>
    </submittedName>
</protein>
<name>A0AAE0MN93_9PEZI</name>
<feature type="non-terminal residue" evidence="1">
    <location>
        <position position="1"/>
    </location>
</feature>
<dbReference type="AlphaFoldDB" id="A0AAE0MN93"/>